<name>A0AC34R772_9BILA</name>
<organism evidence="1 2">
    <name type="scientific">Panagrolaimus sp. JU765</name>
    <dbReference type="NCBI Taxonomy" id="591449"/>
    <lineage>
        <taxon>Eukaryota</taxon>
        <taxon>Metazoa</taxon>
        <taxon>Ecdysozoa</taxon>
        <taxon>Nematoda</taxon>
        <taxon>Chromadorea</taxon>
        <taxon>Rhabditida</taxon>
        <taxon>Tylenchina</taxon>
        <taxon>Panagrolaimomorpha</taxon>
        <taxon>Panagrolaimoidea</taxon>
        <taxon>Panagrolaimidae</taxon>
        <taxon>Panagrolaimus</taxon>
    </lineage>
</organism>
<accession>A0AC34R772</accession>
<sequence>MRVVAWLLVFQVCGVFAEKVDLIEDKTYRFIVPKEGFRVEICGSGDGLPFLCYSGHHDGTRGYDLPESCPDLTSCLILTEELLNWNKLVHYGGGKGHFAGKCATIKVEERIQYSLNAKKNLNENGTCQWKTDDKAMLEIDVITAVGYTMAILDVTQVPNINESAVPFWVYIVSSCGALAVIGISSFFLYRFIKKPKIDEQIVKEGEKS</sequence>
<evidence type="ECO:0000313" key="2">
    <source>
        <dbReference type="WBParaSite" id="JU765_v2.g4056.t1"/>
    </source>
</evidence>
<proteinExistence type="predicted"/>
<dbReference type="WBParaSite" id="JU765_v2.g4056.t1">
    <property type="protein sequence ID" value="JU765_v2.g4056.t1"/>
    <property type="gene ID" value="JU765_v2.g4056"/>
</dbReference>
<evidence type="ECO:0000313" key="1">
    <source>
        <dbReference type="Proteomes" id="UP000887576"/>
    </source>
</evidence>
<dbReference type="Proteomes" id="UP000887576">
    <property type="component" value="Unplaced"/>
</dbReference>
<protein>
    <submittedName>
        <fullName evidence="2">Uncharacterized protein</fullName>
    </submittedName>
</protein>
<reference evidence="2" key="1">
    <citation type="submission" date="2022-11" db="UniProtKB">
        <authorList>
            <consortium name="WormBaseParasite"/>
        </authorList>
    </citation>
    <scope>IDENTIFICATION</scope>
</reference>